<comment type="caution">
    <text evidence="14">The sequence shown here is derived from an EMBL/GenBank/DDBJ whole genome shotgun (WGS) entry which is preliminary data.</text>
</comment>
<dbReference type="SUPFAM" id="SSF161098">
    <property type="entry name" value="MetI-like"/>
    <property type="match status" value="1"/>
</dbReference>
<evidence type="ECO:0000256" key="7">
    <source>
        <dbReference type="ARBA" id="ARBA00022989"/>
    </source>
</evidence>
<name>A0A4R3LR21_9HYPH</name>
<evidence type="ECO:0000256" key="12">
    <source>
        <dbReference type="RuleBase" id="RU363032"/>
    </source>
</evidence>
<feature type="transmembrane region" description="Helical" evidence="12">
    <location>
        <begin position="99"/>
        <end position="121"/>
    </location>
</feature>
<evidence type="ECO:0000256" key="6">
    <source>
        <dbReference type="ARBA" id="ARBA00022970"/>
    </source>
</evidence>
<dbReference type="RefSeq" id="WP_132033451.1">
    <property type="nucleotide sequence ID" value="NZ_SMAI01000011.1"/>
</dbReference>
<comment type="function">
    <text evidence="9">Part of the ABC transporter complex GltIJKL involved in glutamate and aspartate uptake. Probably responsible for the translocation of the substrate across the membrane.</text>
</comment>
<evidence type="ECO:0000259" key="13">
    <source>
        <dbReference type="PROSITE" id="PS50928"/>
    </source>
</evidence>
<comment type="subunit">
    <text evidence="10">The complex is composed of two ATP-binding proteins (GltL), two transmembrane proteins (GltJ and GltK) and a solute-binding protein (GltI).</text>
</comment>
<evidence type="ECO:0000313" key="14">
    <source>
        <dbReference type="EMBL" id="TCT02953.1"/>
    </source>
</evidence>
<evidence type="ECO:0000256" key="9">
    <source>
        <dbReference type="ARBA" id="ARBA00060298"/>
    </source>
</evidence>
<feature type="transmembrane region" description="Helical" evidence="12">
    <location>
        <begin position="198"/>
        <end position="220"/>
    </location>
</feature>
<dbReference type="GO" id="GO:0043190">
    <property type="term" value="C:ATP-binding cassette (ABC) transporter complex"/>
    <property type="evidence" value="ECO:0007669"/>
    <property type="project" value="InterPro"/>
</dbReference>
<evidence type="ECO:0000313" key="15">
    <source>
        <dbReference type="Proteomes" id="UP000294664"/>
    </source>
</evidence>
<dbReference type="NCBIfam" id="TIGR01726">
    <property type="entry name" value="HEQRo_perm_3TM"/>
    <property type="match status" value="1"/>
</dbReference>
<organism evidence="14 15">
    <name type="scientific">Aquabacter spiritensis</name>
    <dbReference type="NCBI Taxonomy" id="933073"/>
    <lineage>
        <taxon>Bacteria</taxon>
        <taxon>Pseudomonadati</taxon>
        <taxon>Pseudomonadota</taxon>
        <taxon>Alphaproteobacteria</taxon>
        <taxon>Hyphomicrobiales</taxon>
        <taxon>Xanthobacteraceae</taxon>
        <taxon>Aquabacter</taxon>
    </lineage>
</organism>
<accession>A0A4R3LR21</accession>
<keyword evidence="3 12" id="KW-0813">Transport</keyword>
<dbReference type="FunFam" id="1.10.3720.10:FF:000006">
    <property type="entry name" value="Glutamate/aspartate ABC transporter, permease protein GltK"/>
    <property type="match status" value="1"/>
</dbReference>
<evidence type="ECO:0000256" key="4">
    <source>
        <dbReference type="ARBA" id="ARBA00022475"/>
    </source>
</evidence>
<dbReference type="Proteomes" id="UP000294664">
    <property type="component" value="Unassembled WGS sequence"/>
</dbReference>
<keyword evidence="4" id="KW-1003">Cell membrane</keyword>
<keyword evidence="7 12" id="KW-1133">Transmembrane helix</keyword>
<keyword evidence="5 12" id="KW-0812">Transmembrane</keyword>
<evidence type="ECO:0000256" key="5">
    <source>
        <dbReference type="ARBA" id="ARBA00022692"/>
    </source>
</evidence>
<evidence type="ECO:0000256" key="11">
    <source>
        <dbReference type="ARBA" id="ARBA00073645"/>
    </source>
</evidence>
<dbReference type="InterPro" id="IPR010065">
    <property type="entry name" value="AA_ABC_transptr_permease_3TM"/>
</dbReference>
<dbReference type="InterPro" id="IPR000515">
    <property type="entry name" value="MetI-like"/>
</dbReference>
<evidence type="ECO:0000256" key="1">
    <source>
        <dbReference type="ARBA" id="ARBA00004429"/>
    </source>
</evidence>
<keyword evidence="8 12" id="KW-0472">Membrane</keyword>
<protein>
    <recommendedName>
        <fullName evidence="11">Glutamate/aspartate import permease protein GltK</fullName>
    </recommendedName>
</protein>
<feature type="transmembrane region" description="Helical" evidence="12">
    <location>
        <begin position="65"/>
        <end position="87"/>
    </location>
</feature>
<sequence length="226" mass="24834">MSGIDFSVVWQAAPYLWAGLTFTLSLTVAAFLIGISVGTLLAIAQHLQVPVLAPLARIYVAVMRSIPLIMVLFWFFFLMPVVVGYVTGSPRPVPVGAHATAYITFGLFEAAYYCEIIRAGLRAVPRGQYEACRAMSMSPFLTYRLVILPQVLRAVGPIVLNQTIVLFQDTSLVYVLSLTDLLGAAAKMAQINGRLVEMYLAAALIYLVISTLASQIVTMLKRRSWR</sequence>
<gene>
    <name evidence="14" type="ORF">EDC64_111125</name>
</gene>
<comment type="similarity">
    <text evidence="2">Belongs to the binding-protein-dependent transport system permease family. HisMQ subfamily.</text>
</comment>
<dbReference type="PANTHER" id="PTHR30614">
    <property type="entry name" value="MEMBRANE COMPONENT OF AMINO ACID ABC TRANSPORTER"/>
    <property type="match status" value="1"/>
</dbReference>
<dbReference type="AlphaFoldDB" id="A0A4R3LR21"/>
<evidence type="ECO:0000256" key="10">
    <source>
        <dbReference type="ARBA" id="ARBA00062718"/>
    </source>
</evidence>
<evidence type="ECO:0000256" key="8">
    <source>
        <dbReference type="ARBA" id="ARBA00023136"/>
    </source>
</evidence>
<dbReference type="OrthoDB" id="9814902at2"/>
<reference evidence="14 15" key="1">
    <citation type="submission" date="2019-03" db="EMBL/GenBank/DDBJ databases">
        <title>Genomic Encyclopedia of Type Strains, Phase IV (KMG-IV): sequencing the most valuable type-strain genomes for metagenomic binning, comparative biology and taxonomic classification.</title>
        <authorList>
            <person name="Goeker M."/>
        </authorList>
    </citation>
    <scope>NUCLEOTIDE SEQUENCE [LARGE SCALE GENOMIC DNA]</scope>
    <source>
        <strain evidence="14 15">DSM 9035</strain>
    </source>
</reference>
<proteinExistence type="inferred from homology"/>
<dbReference type="InterPro" id="IPR035906">
    <property type="entry name" value="MetI-like_sf"/>
</dbReference>
<dbReference type="InterPro" id="IPR043429">
    <property type="entry name" value="ArtM/GltK/GlnP/TcyL/YhdX-like"/>
</dbReference>
<dbReference type="EMBL" id="SMAI01000011">
    <property type="protein sequence ID" value="TCT02953.1"/>
    <property type="molecule type" value="Genomic_DNA"/>
</dbReference>
<dbReference type="GO" id="GO:0006865">
    <property type="term" value="P:amino acid transport"/>
    <property type="evidence" value="ECO:0007669"/>
    <property type="project" value="UniProtKB-KW"/>
</dbReference>
<evidence type="ECO:0000256" key="3">
    <source>
        <dbReference type="ARBA" id="ARBA00022448"/>
    </source>
</evidence>
<dbReference type="CDD" id="cd06261">
    <property type="entry name" value="TM_PBP2"/>
    <property type="match status" value="1"/>
</dbReference>
<keyword evidence="15" id="KW-1185">Reference proteome</keyword>
<evidence type="ECO:0000256" key="2">
    <source>
        <dbReference type="ARBA" id="ARBA00010072"/>
    </source>
</evidence>
<feature type="transmembrane region" description="Helical" evidence="12">
    <location>
        <begin position="141"/>
        <end position="160"/>
    </location>
</feature>
<dbReference type="Pfam" id="PF00528">
    <property type="entry name" value="BPD_transp_1"/>
    <property type="match status" value="1"/>
</dbReference>
<dbReference type="Gene3D" id="1.10.3720.10">
    <property type="entry name" value="MetI-like"/>
    <property type="match status" value="1"/>
</dbReference>
<dbReference type="PROSITE" id="PS50928">
    <property type="entry name" value="ABC_TM1"/>
    <property type="match status" value="1"/>
</dbReference>
<feature type="transmembrane region" description="Helical" evidence="12">
    <location>
        <begin position="15"/>
        <end position="44"/>
    </location>
</feature>
<dbReference type="PANTHER" id="PTHR30614:SF1">
    <property type="entry name" value="GLUTAMATE_ASPARTATE IMPORT PERMEASE PROTEIN GLTK"/>
    <property type="match status" value="1"/>
</dbReference>
<dbReference type="GO" id="GO:0022857">
    <property type="term" value="F:transmembrane transporter activity"/>
    <property type="evidence" value="ECO:0007669"/>
    <property type="project" value="InterPro"/>
</dbReference>
<feature type="domain" description="ABC transmembrane type-1" evidence="13">
    <location>
        <begin position="20"/>
        <end position="217"/>
    </location>
</feature>
<keyword evidence="6" id="KW-0029">Amino-acid transport</keyword>
<comment type="subcellular location">
    <subcellularLocation>
        <location evidence="1">Cell inner membrane</location>
        <topology evidence="1">Multi-pass membrane protein</topology>
    </subcellularLocation>
    <subcellularLocation>
        <location evidence="12">Cell membrane</location>
        <topology evidence="12">Multi-pass membrane protein</topology>
    </subcellularLocation>
</comment>